<dbReference type="EMBL" id="CP001804">
    <property type="protein sequence ID" value="ACY14097.1"/>
    <property type="molecule type" value="Genomic_DNA"/>
</dbReference>
<dbReference type="STRING" id="502025.Hoch_1545"/>
<dbReference type="AlphaFoldDB" id="D0LVW3"/>
<dbReference type="Gene3D" id="3.10.450.40">
    <property type="match status" value="1"/>
</dbReference>
<evidence type="ECO:0000313" key="1">
    <source>
        <dbReference type="EMBL" id="ACY14097.1"/>
    </source>
</evidence>
<name>D0LVW3_HALO1</name>
<keyword evidence="2" id="KW-1185">Reference proteome</keyword>
<sequence>MDDELLRVHDLRLVASGRTLGAAPGAWLATTGVDNLLQAIWMRLNTPLGALSELGHPDYGARLFRLIGELDGPVTRDRARLYVASALRREPRISKILSIHVTGEVEGTSMHLIVTVAVLPVGHAQPLSLRFPVYLDTARDATP</sequence>
<dbReference type="OrthoDB" id="4829041at2"/>
<organism evidence="1 2">
    <name type="scientific">Haliangium ochraceum (strain DSM 14365 / JCM 11303 / SMP-2)</name>
    <dbReference type="NCBI Taxonomy" id="502025"/>
    <lineage>
        <taxon>Bacteria</taxon>
        <taxon>Pseudomonadati</taxon>
        <taxon>Myxococcota</taxon>
        <taxon>Polyangia</taxon>
        <taxon>Haliangiales</taxon>
        <taxon>Kofleriaceae</taxon>
        <taxon>Haliangium</taxon>
    </lineage>
</organism>
<dbReference type="SUPFAM" id="SSF160719">
    <property type="entry name" value="gpW/gp25-like"/>
    <property type="match status" value="1"/>
</dbReference>
<dbReference type="Proteomes" id="UP000001880">
    <property type="component" value="Chromosome"/>
</dbReference>
<dbReference type="eggNOG" id="COG3628">
    <property type="taxonomic scope" value="Bacteria"/>
</dbReference>
<dbReference type="RefSeq" id="WP_012826706.1">
    <property type="nucleotide sequence ID" value="NC_013440.1"/>
</dbReference>
<proteinExistence type="predicted"/>
<dbReference type="HOGENOM" id="CLU_1803501_0_0_7"/>
<accession>D0LVW3</accession>
<reference evidence="1 2" key="1">
    <citation type="journal article" date="2010" name="Stand. Genomic Sci.">
        <title>Complete genome sequence of Haliangium ochraceum type strain (SMP-2).</title>
        <authorList>
            <consortium name="US DOE Joint Genome Institute (JGI-PGF)"/>
            <person name="Ivanova N."/>
            <person name="Daum C."/>
            <person name="Lang E."/>
            <person name="Abt B."/>
            <person name="Kopitz M."/>
            <person name="Saunders E."/>
            <person name="Lapidus A."/>
            <person name="Lucas S."/>
            <person name="Glavina Del Rio T."/>
            <person name="Nolan M."/>
            <person name="Tice H."/>
            <person name="Copeland A."/>
            <person name="Cheng J.F."/>
            <person name="Chen F."/>
            <person name="Bruce D."/>
            <person name="Goodwin L."/>
            <person name="Pitluck S."/>
            <person name="Mavromatis K."/>
            <person name="Pati A."/>
            <person name="Mikhailova N."/>
            <person name="Chen A."/>
            <person name="Palaniappan K."/>
            <person name="Land M."/>
            <person name="Hauser L."/>
            <person name="Chang Y.J."/>
            <person name="Jeffries C.D."/>
            <person name="Detter J.C."/>
            <person name="Brettin T."/>
            <person name="Rohde M."/>
            <person name="Goker M."/>
            <person name="Bristow J."/>
            <person name="Markowitz V."/>
            <person name="Eisen J.A."/>
            <person name="Hugenholtz P."/>
            <person name="Kyrpides N.C."/>
            <person name="Klenk H.P."/>
        </authorList>
    </citation>
    <scope>NUCLEOTIDE SEQUENCE [LARGE SCALE GENOMIC DNA]</scope>
    <source>
        <strain evidence="2">DSM 14365 / CIP 107738 / JCM 11303 / AJ 13395 / SMP-2</strain>
    </source>
</reference>
<evidence type="ECO:0000313" key="2">
    <source>
        <dbReference type="Proteomes" id="UP000001880"/>
    </source>
</evidence>
<dbReference type="KEGG" id="hoh:Hoch_1545"/>
<protein>
    <submittedName>
        <fullName evidence="1">GPW/gp25 family protein</fullName>
    </submittedName>
</protein>
<gene>
    <name evidence="1" type="ordered locus">Hoch_1545</name>
</gene>